<feature type="transmembrane region" description="Helical" evidence="6">
    <location>
        <begin position="148"/>
        <end position="168"/>
    </location>
</feature>
<evidence type="ECO:0000256" key="1">
    <source>
        <dbReference type="ARBA" id="ARBA00004651"/>
    </source>
</evidence>
<evidence type="ECO:0000313" key="8">
    <source>
        <dbReference type="EMBL" id="MFC4327029.1"/>
    </source>
</evidence>
<feature type="compositionally biased region" description="Pro residues" evidence="5">
    <location>
        <begin position="383"/>
        <end position="395"/>
    </location>
</feature>
<dbReference type="PANTHER" id="PTHR43129:SF1">
    <property type="entry name" value="FOSMIDOMYCIN RESISTANCE PROTEIN"/>
    <property type="match status" value="1"/>
</dbReference>
<evidence type="ECO:0000256" key="3">
    <source>
        <dbReference type="ARBA" id="ARBA00022989"/>
    </source>
</evidence>
<comment type="caution">
    <text evidence="8">The sequence shown here is derived from an EMBL/GenBank/DDBJ whole genome shotgun (WGS) entry which is preliminary data.</text>
</comment>
<evidence type="ECO:0000256" key="4">
    <source>
        <dbReference type="ARBA" id="ARBA00023136"/>
    </source>
</evidence>
<name>A0ABV8T8V9_9ACTN</name>
<dbReference type="PANTHER" id="PTHR43129">
    <property type="entry name" value="FOSMIDOMYCIN RESISTANCE PROTEIN"/>
    <property type="match status" value="1"/>
</dbReference>
<feature type="compositionally biased region" description="Basic and acidic residues" evidence="5">
    <location>
        <begin position="369"/>
        <end position="381"/>
    </location>
</feature>
<accession>A0ABV8T8V9</accession>
<dbReference type="PROSITE" id="PS50850">
    <property type="entry name" value="MFS"/>
    <property type="match status" value="1"/>
</dbReference>
<evidence type="ECO:0000259" key="7">
    <source>
        <dbReference type="PROSITE" id="PS50850"/>
    </source>
</evidence>
<feature type="transmembrane region" description="Helical" evidence="6">
    <location>
        <begin position="116"/>
        <end position="136"/>
    </location>
</feature>
<keyword evidence="3 6" id="KW-1133">Transmembrane helix</keyword>
<keyword evidence="4 6" id="KW-0472">Membrane</keyword>
<dbReference type="EMBL" id="JBHSDP010000006">
    <property type="protein sequence ID" value="MFC4327029.1"/>
    <property type="molecule type" value="Genomic_DNA"/>
</dbReference>
<keyword evidence="2 6" id="KW-0812">Transmembrane</keyword>
<proteinExistence type="predicted"/>
<feature type="transmembrane region" description="Helical" evidence="6">
    <location>
        <begin position="347"/>
        <end position="365"/>
    </location>
</feature>
<feature type="transmembrane region" description="Helical" evidence="6">
    <location>
        <begin position="314"/>
        <end position="335"/>
    </location>
</feature>
<evidence type="ECO:0000256" key="6">
    <source>
        <dbReference type="SAM" id="Phobius"/>
    </source>
</evidence>
<evidence type="ECO:0000313" key="9">
    <source>
        <dbReference type="Proteomes" id="UP001595824"/>
    </source>
</evidence>
<dbReference type="RefSeq" id="WP_381736984.1">
    <property type="nucleotide sequence ID" value="NZ_JBHSDP010000006.1"/>
</dbReference>
<gene>
    <name evidence="8" type="ORF">ACFPC0_04130</name>
</gene>
<organism evidence="8 9">
    <name type="scientific">Streptomyces andamanensis</name>
    <dbReference type="NCBI Taxonomy" id="1565035"/>
    <lineage>
        <taxon>Bacteria</taxon>
        <taxon>Bacillati</taxon>
        <taxon>Actinomycetota</taxon>
        <taxon>Actinomycetes</taxon>
        <taxon>Kitasatosporales</taxon>
        <taxon>Streptomycetaceae</taxon>
        <taxon>Streptomyces</taxon>
    </lineage>
</organism>
<dbReference type="InterPro" id="IPR020846">
    <property type="entry name" value="MFS_dom"/>
</dbReference>
<dbReference type="Pfam" id="PF07690">
    <property type="entry name" value="MFS_1"/>
    <property type="match status" value="2"/>
</dbReference>
<dbReference type="Proteomes" id="UP001595824">
    <property type="component" value="Unassembled WGS sequence"/>
</dbReference>
<evidence type="ECO:0000256" key="2">
    <source>
        <dbReference type="ARBA" id="ARBA00022692"/>
    </source>
</evidence>
<dbReference type="InterPro" id="IPR011701">
    <property type="entry name" value="MFS"/>
</dbReference>
<keyword evidence="9" id="KW-1185">Reference proteome</keyword>
<dbReference type="SUPFAM" id="SSF103473">
    <property type="entry name" value="MFS general substrate transporter"/>
    <property type="match status" value="1"/>
</dbReference>
<reference evidence="9" key="1">
    <citation type="journal article" date="2019" name="Int. J. Syst. Evol. Microbiol.">
        <title>The Global Catalogue of Microorganisms (GCM) 10K type strain sequencing project: providing services to taxonomists for standard genome sequencing and annotation.</title>
        <authorList>
            <consortium name="The Broad Institute Genomics Platform"/>
            <consortium name="The Broad Institute Genome Sequencing Center for Infectious Disease"/>
            <person name="Wu L."/>
            <person name="Ma J."/>
        </authorList>
    </citation>
    <scope>NUCLEOTIDE SEQUENCE [LARGE SCALE GENOMIC DNA]</scope>
    <source>
        <strain evidence="9">PCU 347</strain>
    </source>
</reference>
<dbReference type="CDD" id="cd17478">
    <property type="entry name" value="MFS_FsR"/>
    <property type="match status" value="1"/>
</dbReference>
<comment type="subcellular location">
    <subcellularLocation>
        <location evidence="1">Cell membrane</location>
        <topology evidence="1">Multi-pass membrane protein</topology>
    </subcellularLocation>
</comment>
<feature type="transmembrane region" description="Helical" evidence="6">
    <location>
        <begin position="281"/>
        <end position="302"/>
    </location>
</feature>
<dbReference type="Gene3D" id="1.20.1250.20">
    <property type="entry name" value="MFS general substrate transporter like domains"/>
    <property type="match status" value="2"/>
</dbReference>
<protein>
    <submittedName>
        <fullName evidence="8">MFS transporter</fullName>
    </submittedName>
</protein>
<feature type="region of interest" description="Disordered" evidence="5">
    <location>
        <begin position="369"/>
        <end position="395"/>
    </location>
</feature>
<feature type="transmembrane region" description="Helical" evidence="6">
    <location>
        <begin position="255"/>
        <end position="275"/>
    </location>
</feature>
<feature type="transmembrane region" description="Helical" evidence="6">
    <location>
        <begin position="86"/>
        <end position="104"/>
    </location>
</feature>
<feature type="domain" description="Major facilitator superfamily (MFS) profile" evidence="7">
    <location>
        <begin position="1"/>
        <end position="370"/>
    </location>
</feature>
<sequence>MRVWATAHAVDDFYQGLVPAAVPYFVLERHFSYVEASGLALAATLGSALPQVPIGLLADRHRLRWMAPLGISLAGVGTGLSGLAPAYPVVFALLLLAGVGIAMFHPPAGRDARRAAGGSATAMSYFAAGGSVGFFVGPALVTPALDRLGIGATALFIPPAVLMGFVLLRHHTRTADTAVRKAGPHGKDQPGRFAALTAVEVARSTISTGLNTFISLYWIRHLGAGSGLGGTALTLELGGGVLGTLLGGRLADRIGMVRTVQIGNAAMLPALWAMLACDDKYAALPLALLVGLVSNIPFAVLIKLGQDYLPSRPGTAAGVTLGLAVSAGGLFMPLLGLVASHHGPRGALVVLAAVPVLAILLSTALREPAHEPANEPAHEPDPGEPAGPAPGAAPR</sequence>
<dbReference type="InterPro" id="IPR036259">
    <property type="entry name" value="MFS_trans_sf"/>
</dbReference>
<evidence type="ECO:0000256" key="5">
    <source>
        <dbReference type="SAM" id="MobiDB-lite"/>
    </source>
</evidence>